<reference evidence="2" key="1">
    <citation type="submission" date="2017-02" db="UniProtKB">
        <authorList>
            <consortium name="WormBaseParasite"/>
        </authorList>
    </citation>
    <scope>IDENTIFICATION</scope>
</reference>
<sequence>MEGSTKDKKEQIAILSYNGANEEVSRKRFWSVLSGTYSRDFCTSRRRNRMLLPRNEPEDGSSCYDGDAVLMCHMPRFPRGFTPQVDEGIRSDHRQDV</sequence>
<evidence type="ECO:0000313" key="2">
    <source>
        <dbReference type="WBParaSite" id="ALUE_0001750101-mRNA-1"/>
    </source>
</evidence>
<evidence type="ECO:0000313" key="1">
    <source>
        <dbReference type="Proteomes" id="UP000036681"/>
    </source>
</evidence>
<name>A0A0M3IGP4_ASCLU</name>
<dbReference type="AlphaFoldDB" id="A0A0M3IGP4"/>
<protein>
    <submittedName>
        <fullName evidence="2">Uncharacterized protein</fullName>
    </submittedName>
</protein>
<keyword evidence="1" id="KW-1185">Reference proteome</keyword>
<proteinExistence type="predicted"/>
<organism evidence="1 2">
    <name type="scientific">Ascaris lumbricoides</name>
    <name type="common">Giant roundworm</name>
    <dbReference type="NCBI Taxonomy" id="6252"/>
    <lineage>
        <taxon>Eukaryota</taxon>
        <taxon>Metazoa</taxon>
        <taxon>Ecdysozoa</taxon>
        <taxon>Nematoda</taxon>
        <taxon>Chromadorea</taxon>
        <taxon>Rhabditida</taxon>
        <taxon>Spirurina</taxon>
        <taxon>Ascaridomorpha</taxon>
        <taxon>Ascaridoidea</taxon>
        <taxon>Ascarididae</taxon>
        <taxon>Ascaris</taxon>
    </lineage>
</organism>
<dbReference type="WBParaSite" id="ALUE_0001750101-mRNA-1">
    <property type="protein sequence ID" value="ALUE_0001750101-mRNA-1"/>
    <property type="gene ID" value="ALUE_0001750101"/>
</dbReference>
<accession>A0A0M3IGP4</accession>
<dbReference type="Proteomes" id="UP000036681">
    <property type="component" value="Unplaced"/>
</dbReference>